<dbReference type="AlphaFoldDB" id="A0A8D9H5Q1"/>
<organism evidence="2 3">
    <name type="scientific">Brassica campestris</name>
    <name type="common">Field mustard</name>
    <dbReference type="NCBI Taxonomy" id="3711"/>
    <lineage>
        <taxon>Eukaryota</taxon>
        <taxon>Viridiplantae</taxon>
        <taxon>Streptophyta</taxon>
        <taxon>Embryophyta</taxon>
        <taxon>Tracheophyta</taxon>
        <taxon>Spermatophyta</taxon>
        <taxon>Magnoliopsida</taxon>
        <taxon>eudicotyledons</taxon>
        <taxon>Gunneridae</taxon>
        <taxon>Pentapetalae</taxon>
        <taxon>rosids</taxon>
        <taxon>malvids</taxon>
        <taxon>Brassicales</taxon>
        <taxon>Brassicaceae</taxon>
        <taxon>Brassiceae</taxon>
        <taxon>Brassica</taxon>
    </lineage>
</organism>
<reference evidence="2 3" key="1">
    <citation type="submission" date="2021-07" db="EMBL/GenBank/DDBJ databases">
        <authorList>
            <consortium name="Genoscope - CEA"/>
            <person name="William W."/>
        </authorList>
    </citation>
    <scope>NUCLEOTIDE SEQUENCE [LARGE SCALE GENOMIC DNA]</scope>
</reference>
<dbReference type="Proteomes" id="UP000694005">
    <property type="component" value="Chromosome A02"/>
</dbReference>
<name>A0A8D9H5Q1_BRACM</name>
<sequence length="91" mass="10172">MLQVTDGEEFVPQKGCSSSNSKVKTLRSSNDENKNQTPCGGIDNTIRLAKEIEDEAANWFMEFRIKLKNPSTFITLIVLSAFSLKSNVFLV</sequence>
<dbReference type="Gramene" id="A02p21880.2_BraZ1">
    <property type="protein sequence ID" value="A02p21880.2_BraZ1.CDS"/>
    <property type="gene ID" value="A02g21880.2_BraZ1"/>
</dbReference>
<gene>
    <name evidence="2" type="ORF">BRAPAZ1V2_A02P21880.2</name>
</gene>
<evidence type="ECO:0000256" key="1">
    <source>
        <dbReference type="SAM" id="MobiDB-lite"/>
    </source>
</evidence>
<accession>A0A8D9H5Q1</accession>
<evidence type="ECO:0000313" key="3">
    <source>
        <dbReference type="Proteomes" id="UP000694005"/>
    </source>
</evidence>
<evidence type="ECO:0000313" key="2">
    <source>
        <dbReference type="EMBL" id="CAG7893236.1"/>
    </source>
</evidence>
<protein>
    <submittedName>
        <fullName evidence="2">Uncharacterized protein</fullName>
    </submittedName>
</protein>
<proteinExistence type="predicted"/>
<feature type="region of interest" description="Disordered" evidence="1">
    <location>
        <begin position="1"/>
        <end position="41"/>
    </location>
</feature>
<feature type="compositionally biased region" description="Polar residues" evidence="1">
    <location>
        <begin position="15"/>
        <end position="28"/>
    </location>
</feature>
<dbReference type="EMBL" id="LS974618">
    <property type="protein sequence ID" value="CAG7893236.1"/>
    <property type="molecule type" value="Genomic_DNA"/>
</dbReference>